<dbReference type="SUPFAM" id="SSF48452">
    <property type="entry name" value="TPR-like"/>
    <property type="match status" value="1"/>
</dbReference>
<dbReference type="Proteomes" id="UP000217103">
    <property type="component" value="Unassembled WGS sequence"/>
</dbReference>
<dbReference type="GO" id="GO:0000160">
    <property type="term" value="P:phosphorelay signal transduction system"/>
    <property type="evidence" value="ECO:0007669"/>
    <property type="project" value="InterPro"/>
</dbReference>
<evidence type="ECO:0000256" key="2">
    <source>
        <dbReference type="ARBA" id="ARBA00023015"/>
    </source>
</evidence>
<dbReference type="Pfam" id="PF00486">
    <property type="entry name" value="Trans_reg_C"/>
    <property type="match status" value="1"/>
</dbReference>
<accession>A0A1H1EF19</accession>
<evidence type="ECO:0000256" key="1">
    <source>
        <dbReference type="ARBA" id="ARBA00005820"/>
    </source>
</evidence>
<gene>
    <name evidence="7" type="ORF">SAMN04489764_2451</name>
</gene>
<dbReference type="STRING" id="35622.SAMN04489764_2451"/>
<keyword evidence="3 5" id="KW-0238">DNA-binding</keyword>
<dbReference type="InterPro" id="IPR036388">
    <property type="entry name" value="WH-like_DNA-bd_sf"/>
</dbReference>
<dbReference type="Gene3D" id="1.25.40.10">
    <property type="entry name" value="Tetratricopeptide repeat domain"/>
    <property type="match status" value="1"/>
</dbReference>
<dbReference type="Pfam" id="PF03704">
    <property type="entry name" value="BTAD"/>
    <property type="match status" value="1"/>
</dbReference>
<dbReference type="EMBL" id="FNKK01000002">
    <property type="protein sequence ID" value="SDQ87352.1"/>
    <property type="molecule type" value="Genomic_DNA"/>
</dbReference>
<dbReference type="GO" id="GO:0006355">
    <property type="term" value="P:regulation of DNA-templated transcription"/>
    <property type="evidence" value="ECO:0007669"/>
    <property type="project" value="InterPro"/>
</dbReference>
<protein>
    <submittedName>
        <fullName evidence="7">DNA-binding transcriptional activator of the SARP family</fullName>
    </submittedName>
</protein>
<dbReference type="SUPFAM" id="SSF46894">
    <property type="entry name" value="C-terminal effector domain of the bipartite response regulators"/>
    <property type="match status" value="1"/>
</dbReference>
<dbReference type="SMART" id="SM00862">
    <property type="entry name" value="Trans_reg_C"/>
    <property type="match status" value="1"/>
</dbReference>
<evidence type="ECO:0000313" key="7">
    <source>
        <dbReference type="EMBL" id="SDQ87352.1"/>
    </source>
</evidence>
<dbReference type="InterPro" id="IPR001867">
    <property type="entry name" value="OmpR/PhoB-type_DNA-bd"/>
</dbReference>
<dbReference type="InterPro" id="IPR051677">
    <property type="entry name" value="AfsR-DnrI-RedD_regulator"/>
</dbReference>
<dbReference type="CDD" id="cd15831">
    <property type="entry name" value="BTAD"/>
    <property type="match status" value="1"/>
</dbReference>
<dbReference type="InterPro" id="IPR016032">
    <property type="entry name" value="Sig_transdc_resp-reg_C-effctor"/>
</dbReference>
<feature type="DNA-binding region" description="OmpR/PhoB-type" evidence="5">
    <location>
        <begin position="1"/>
        <end position="94"/>
    </location>
</feature>
<dbReference type="SMART" id="SM01043">
    <property type="entry name" value="BTAD"/>
    <property type="match status" value="1"/>
</dbReference>
<sequence length="277" mass="30708">MSLRFSVLGPLQVTRDGQPVRLGTLKQRILLTVLLMEPNRTVSLDRLAAALWEDSPPKSAIYNLRSYANQLRRVLADADSPRLIARRPGYALEVNSGELDSVEFAGRLRQGQADLSKGAPHEAIRHLAEGLALWRGRPAEDVPRTLPIAPWLDALEEQRCLALESYTAARLALGEHETLVADLRALVSRHPTRERMWGYLMLALYRCGDTAAALAAYTAARQALAEHLGVDPGPELVALHQAMLSRDPSLTPDAVHTGIHYARKRTCAHGRIGYRRR</sequence>
<name>A0A1H1EF19_9ACTN</name>
<keyword evidence="4" id="KW-0804">Transcription</keyword>
<dbReference type="InterPro" id="IPR005158">
    <property type="entry name" value="BTAD"/>
</dbReference>
<keyword evidence="2" id="KW-0805">Transcription regulation</keyword>
<dbReference type="Gene3D" id="1.10.10.10">
    <property type="entry name" value="Winged helix-like DNA-binding domain superfamily/Winged helix DNA-binding domain"/>
    <property type="match status" value="1"/>
</dbReference>
<organism evidence="7 8">
    <name type="scientific">Thermostaphylospora chromogena</name>
    <dbReference type="NCBI Taxonomy" id="35622"/>
    <lineage>
        <taxon>Bacteria</taxon>
        <taxon>Bacillati</taxon>
        <taxon>Actinomycetota</taxon>
        <taxon>Actinomycetes</taxon>
        <taxon>Streptosporangiales</taxon>
        <taxon>Thermomonosporaceae</taxon>
        <taxon>Thermostaphylospora</taxon>
    </lineage>
</organism>
<dbReference type="PROSITE" id="PS51755">
    <property type="entry name" value="OMPR_PHOB"/>
    <property type="match status" value="1"/>
</dbReference>
<evidence type="ECO:0000259" key="6">
    <source>
        <dbReference type="PROSITE" id="PS51755"/>
    </source>
</evidence>
<evidence type="ECO:0000313" key="8">
    <source>
        <dbReference type="Proteomes" id="UP000217103"/>
    </source>
</evidence>
<dbReference type="PANTHER" id="PTHR35807:SF1">
    <property type="entry name" value="TRANSCRIPTIONAL REGULATOR REDD"/>
    <property type="match status" value="1"/>
</dbReference>
<proteinExistence type="inferred from homology"/>
<feature type="domain" description="OmpR/PhoB-type" evidence="6">
    <location>
        <begin position="1"/>
        <end position="94"/>
    </location>
</feature>
<comment type="similarity">
    <text evidence="1">Belongs to the AfsR/DnrI/RedD regulatory family.</text>
</comment>
<dbReference type="PANTHER" id="PTHR35807">
    <property type="entry name" value="TRANSCRIPTIONAL REGULATOR REDD-RELATED"/>
    <property type="match status" value="1"/>
</dbReference>
<evidence type="ECO:0000256" key="5">
    <source>
        <dbReference type="PROSITE-ProRule" id="PRU01091"/>
    </source>
</evidence>
<dbReference type="AlphaFoldDB" id="A0A1H1EF19"/>
<dbReference type="GO" id="GO:0003677">
    <property type="term" value="F:DNA binding"/>
    <property type="evidence" value="ECO:0007669"/>
    <property type="project" value="UniProtKB-UniRule"/>
</dbReference>
<reference evidence="7 8" key="1">
    <citation type="submission" date="2016-10" db="EMBL/GenBank/DDBJ databases">
        <authorList>
            <person name="de Groot N.N."/>
        </authorList>
    </citation>
    <scope>NUCLEOTIDE SEQUENCE [LARGE SCALE GENOMIC DNA]</scope>
    <source>
        <strain evidence="7 8">DSM 43794</strain>
    </source>
</reference>
<keyword evidence="8" id="KW-1185">Reference proteome</keyword>
<evidence type="ECO:0000256" key="4">
    <source>
        <dbReference type="ARBA" id="ARBA00023163"/>
    </source>
</evidence>
<dbReference type="InterPro" id="IPR011990">
    <property type="entry name" value="TPR-like_helical_dom_sf"/>
</dbReference>
<evidence type="ECO:0000256" key="3">
    <source>
        <dbReference type="ARBA" id="ARBA00023125"/>
    </source>
</evidence>